<sequence length="141" mass="15436">MNSEFTIAVHSLVLLAYLPERMATSETIAVNVGTHPARVRKVMSCLRRGGYVDTREGSGGGYWLTAQPAEVTLKDIYRVIAIGSLMPNWCSGNPDADCIVGSNMKEVMYGIFCAAEQRLESYFAGITIADVLAQIRECEPK</sequence>
<organism evidence="1 2">
    <name type="scientific">Paenibacillus cisolokensis</name>
    <dbReference type="NCBI Taxonomy" id="1658519"/>
    <lineage>
        <taxon>Bacteria</taxon>
        <taxon>Bacillati</taxon>
        <taxon>Bacillota</taxon>
        <taxon>Bacilli</taxon>
        <taxon>Bacillales</taxon>
        <taxon>Paenibacillaceae</taxon>
        <taxon>Paenibacillus</taxon>
    </lineage>
</organism>
<proteinExistence type="predicted"/>
<name>A0ABQ4NBC0_9BACL</name>
<dbReference type="InterPro" id="IPR036388">
    <property type="entry name" value="WH-like_DNA-bd_sf"/>
</dbReference>
<dbReference type="InterPro" id="IPR030489">
    <property type="entry name" value="TR_Rrf2-type_CS"/>
</dbReference>
<keyword evidence="2" id="KW-1185">Reference proteome</keyword>
<reference evidence="1 2" key="1">
    <citation type="submission" date="2021-04" db="EMBL/GenBank/DDBJ databases">
        <title>Draft genome sequence of Paenibacillus cisolokensis, LC2-13A.</title>
        <authorList>
            <person name="Uke A."/>
            <person name="Chhe C."/>
            <person name="Baramee S."/>
            <person name="Kosugi A."/>
        </authorList>
    </citation>
    <scope>NUCLEOTIDE SEQUENCE [LARGE SCALE GENOMIC DNA]</scope>
    <source>
        <strain evidence="1 2">LC2-13A</strain>
    </source>
</reference>
<dbReference type="Pfam" id="PF02082">
    <property type="entry name" value="Rrf2"/>
    <property type="match status" value="1"/>
</dbReference>
<comment type="caution">
    <text evidence="1">The sequence shown here is derived from an EMBL/GenBank/DDBJ whole genome shotgun (WGS) entry which is preliminary data.</text>
</comment>
<gene>
    <name evidence="1" type="ORF">PACILC2_37440</name>
</gene>
<dbReference type="SUPFAM" id="SSF46785">
    <property type="entry name" value="Winged helix' DNA-binding domain"/>
    <property type="match status" value="1"/>
</dbReference>
<protein>
    <submittedName>
        <fullName evidence="1">Transcriptional regulator</fullName>
    </submittedName>
</protein>
<evidence type="ECO:0000313" key="2">
    <source>
        <dbReference type="Proteomes" id="UP000680304"/>
    </source>
</evidence>
<dbReference type="Gene3D" id="1.10.10.10">
    <property type="entry name" value="Winged helix-like DNA-binding domain superfamily/Winged helix DNA-binding domain"/>
    <property type="match status" value="1"/>
</dbReference>
<dbReference type="PROSITE" id="PS51197">
    <property type="entry name" value="HTH_RRF2_2"/>
    <property type="match status" value="1"/>
</dbReference>
<dbReference type="InterPro" id="IPR036390">
    <property type="entry name" value="WH_DNA-bd_sf"/>
</dbReference>
<dbReference type="RefSeq" id="WP_062490064.1">
    <property type="nucleotide sequence ID" value="NZ_BOVJ01000123.1"/>
</dbReference>
<dbReference type="PANTHER" id="PTHR33221">
    <property type="entry name" value="WINGED HELIX-TURN-HELIX TRANSCRIPTIONAL REGULATOR, RRF2 FAMILY"/>
    <property type="match status" value="1"/>
</dbReference>
<evidence type="ECO:0000313" key="1">
    <source>
        <dbReference type="EMBL" id="GIQ65176.1"/>
    </source>
</evidence>
<dbReference type="InterPro" id="IPR000944">
    <property type="entry name" value="Tscrpt_reg_Rrf2"/>
</dbReference>
<dbReference type="PANTHER" id="PTHR33221:SF15">
    <property type="entry name" value="HTH-TYPE TRANSCRIPTIONAL REGULATOR YWGB-RELATED"/>
    <property type="match status" value="1"/>
</dbReference>
<dbReference type="PROSITE" id="PS01332">
    <property type="entry name" value="HTH_RRF2_1"/>
    <property type="match status" value="1"/>
</dbReference>
<accession>A0ABQ4NBC0</accession>
<dbReference type="Proteomes" id="UP000680304">
    <property type="component" value="Unassembled WGS sequence"/>
</dbReference>
<dbReference type="EMBL" id="BOVJ01000123">
    <property type="protein sequence ID" value="GIQ65176.1"/>
    <property type="molecule type" value="Genomic_DNA"/>
</dbReference>